<dbReference type="AlphaFoldDB" id="A0A834SY58"/>
<reference evidence="1" key="1">
    <citation type="submission" date="2020-09" db="EMBL/GenBank/DDBJ databases">
        <title>Genome-Enabled Discovery of Anthraquinone Biosynthesis in Senna tora.</title>
        <authorList>
            <person name="Kang S.-H."/>
            <person name="Pandey R.P."/>
            <person name="Lee C.-M."/>
            <person name="Sim J.-S."/>
            <person name="Jeong J.-T."/>
            <person name="Choi B.-S."/>
            <person name="Jung M."/>
            <person name="Ginzburg D."/>
            <person name="Zhao K."/>
            <person name="Won S.Y."/>
            <person name="Oh T.-J."/>
            <person name="Yu Y."/>
            <person name="Kim N.-H."/>
            <person name="Lee O.R."/>
            <person name="Lee T.-H."/>
            <person name="Bashyal P."/>
            <person name="Kim T.-S."/>
            <person name="Lee W.-H."/>
            <person name="Kawkins C."/>
            <person name="Kim C.-K."/>
            <person name="Kim J.S."/>
            <person name="Ahn B.O."/>
            <person name="Rhee S.Y."/>
            <person name="Sohng J.K."/>
        </authorList>
    </citation>
    <scope>NUCLEOTIDE SEQUENCE</scope>
    <source>
        <tissue evidence="1">Leaf</tissue>
    </source>
</reference>
<name>A0A834SY58_9FABA</name>
<gene>
    <name evidence="1" type="ORF">G2W53_032012</name>
</gene>
<organism evidence="1 2">
    <name type="scientific">Senna tora</name>
    <dbReference type="NCBI Taxonomy" id="362788"/>
    <lineage>
        <taxon>Eukaryota</taxon>
        <taxon>Viridiplantae</taxon>
        <taxon>Streptophyta</taxon>
        <taxon>Embryophyta</taxon>
        <taxon>Tracheophyta</taxon>
        <taxon>Spermatophyta</taxon>
        <taxon>Magnoliopsida</taxon>
        <taxon>eudicotyledons</taxon>
        <taxon>Gunneridae</taxon>
        <taxon>Pentapetalae</taxon>
        <taxon>rosids</taxon>
        <taxon>fabids</taxon>
        <taxon>Fabales</taxon>
        <taxon>Fabaceae</taxon>
        <taxon>Caesalpinioideae</taxon>
        <taxon>Cassia clade</taxon>
        <taxon>Senna</taxon>
    </lineage>
</organism>
<comment type="caution">
    <text evidence="1">The sequence shown here is derived from an EMBL/GenBank/DDBJ whole genome shotgun (WGS) entry which is preliminary data.</text>
</comment>
<protein>
    <submittedName>
        <fullName evidence="1">Uncharacterized protein</fullName>
    </submittedName>
</protein>
<dbReference type="PANTHER" id="PTHR31439">
    <property type="entry name" value="EXPRESSED PROTEIN"/>
    <property type="match status" value="1"/>
</dbReference>
<keyword evidence="2" id="KW-1185">Reference proteome</keyword>
<accession>A0A834SY58</accession>
<proteinExistence type="predicted"/>
<dbReference type="Proteomes" id="UP000634136">
    <property type="component" value="Unassembled WGS sequence"/>
</dbReference>
<dbReference type="OrthoDB" id="1852153at2759"/>
<evidence type="ECO:0000313" key="2">
    <source>
        <dbReference type="Proteomes" id="UP000634136"/>
    </source>
</evidence>
<dbReference type="EMBL" id="JAAIUW010000010">
    <property type="protein sequence ID" value="KAF7811036.1"/>
    <property type="molecule type" value="Genomic_DNA"/>
</dbReference>
<evidence type="ECO:0000313" key="1">
    <source>
        <dbReference type="EMBL" id="KAF7811036.1"/>
    </source>
</evidence>
<dbReference type="PANTHER" id="PTHR31439:SF7">
    <property type="entry name" value="EXPRESSED PROTEIN"/>
    <property type="match status" value="1"/>
</dbReference>
<sequence>MDIWSWISQLPDSDESDSDHSPRVFELATGSDSTRSIYLRADRTSGSESEAAVTFTVCLQGFHPYNAEKPLWVSEKCHLSGKNPFLPLFLQLLQEIISLSPNAPNSTCPRAQLQKLKPDPIVWIMDSHTPESFSTFFNLVFILRLFWLCACDAPSEAGSLYFQSLLAPAIETMSSKPAPVLRTFLVTVGVDTELCFMRTLGYIIAKWCILREIGVGLQALIPPPCRNPGFSYAAENHGVWVLKGYAPMMMMKLERSNGQKGQFPPRIDPKESILKYALAHQQLEALVQLEYSVTYHEGFIHVRARVDNVRLHVAKLGFNNQNDDAGYGGEKHFPSRVRIWVGPEVGATYVGGLSLGRSTENKEKEVEIQKIVKGNFEKMRLSNAKAVAKTSTRTRTKNWRMDQDAEGNAAIFDAVLYDNVTGQEVAMGRPGGSGDEPVHGLRRRYAGSNRAFTKSGSVVLAGDEYGEEVGWRVGKEMEGNVLKWRIGGEFWVSYWPNEAKSWYYETRYVEWCDEVDLPLIPAKTNE</sequence>